<organism evidence="2 3">
    <name type="scientific">Stephania cephalantha</name>
    <dbReference type="NCBI Taxonomy" id="152367"/>
    <lineage>
        <taxon>Eukaryota</taxon>
        <taxon>Viridiplantae</taxon>
        <taxon>Streptophyta</taxon>
        <taxon>Embryophyta</taxon>
        <taxon>Tracheophyta</taxon>
        <taxon>Spermatophyta</taxon>
        <taxon>Magnoliopsida</taxon>
        <taxon>Ranunculales</taxon>
        <taxon>Menispermaceae</taxon>
        <taxon>Menispermoideae</taxon>
        <taxon>Cissampelideae</taxon>
        <taxon>Stephania</taxon>
    </lineage>
</organism>
<reference evidence="2 3" key="1">
    <citation type="submission" date="2024-01" db="EMBL/GenBank/DDBJ databases">
        <title>Genome assemblies of Stephania.</title>
        <authorList>
            <person name="Yang L."/>
        </authorList>
    </citation>
    <scope>NUCLEOTIDE SEQUENCE [LARGE SCALE GENOMIC DNA]</scope>
    <source>
        <strain evidence="2">JXDWG</strain>
        <tissue evidence="2">Leaf</tissue>
    </source>
</reference>
<dbReference type="PANTHER" id="PTHR35701:SF1">
    <property type="entry name" value="OS11G0148400 PROTEIN"/>
    <property type="match status" value="1"/>
</dbReference>
<name>A0AAP0HFT2_9MAGN</name>
<feature type="region of interest" description="Disordered" evidence="1">
    <location>
        <begin position="1"/>
        <end position="120"/>
    </location>
</feature>
<evidence type="ECO:0000256" key="1">
    <source>
        <dbReference type="SAM" id="MobiDB-lite"/>
    </source>
</evidence>
<keyword evidence="3" id="KW-1185">Reference proteome</keyword>
<protein>
    <submittedName>
        <fullName evidence="2">Uncharacterized protein</fullName>
    </submittedName>
</protein>
<dbReference type="EMBL" id="JBBNAG010000013">
    <property type="protein sequence ID" value="KAK9083157.1"/>
    <property type="molecule type" value="Genomic_DNA"/>
</dbReference>
<sequence>MRERIGWRREKKGERERERENERRKRQQERGGGKLGETSRRRRGTDHRARWLGQKAAREREERAAGRVGETARGRSDLDETAEFEDYDPHFSENGGGAASGGADLKRLPRGQAEDEDDELFGDFKFVSSSNHSNQQQHNEDDDDWGDFVDNFSNSNNNHDFFPSHSSDGFNNLSVNGFFSGQNPSGGAYDATRDLDPFDSSCVESDVNLNSGSAVEKRWEKLRGAIPLSIFGDEEAEEVVAEMEKPCFGVGGDDQRNLESEFGYCVRENLQFSC</sequence>
<feature type="compositionally biased region" description="Basic and acidic residues" evidence="1">
    <location>
        <begin position="56"/>
        <end position="78"/>
    </location>
</feature>
<proteinExistence type="predicted"/>
<dbReference type="PANTHER" id="PTHR35701">
    <property type="entry name" value="OS11G0148400 PROTEIN"/>
    <property type="match status" value="1"/>
</dbReference>
<feature type="compositionally biased region" description="Basic and acidic residues" evidence="1">
    <location>
        <begin position="1"/>
        <end position="32"/>
    </location>
</feature>
<dbReference type="Proteomes" id="UP001419268">
    <property type="component" value="Unassembled WGS sequence"/>
</dbReference>
<evidence type="ECO:0000313" key="2">
    <source>
        <dbReference type="EMBL" id="KAK9083157.1"/>
    </source>
</evidence>
<evidence type="ECO:0000313" key="3">
    <source>
        <dbReference type="Proteomes" id="UP001419268"/>
    </source>
</evidence>
<dbReference type="AlphaFoldDB" id="A0AAP0HFT2"/>
<gene>
    <name evidence="2" type="ORF">Scep_029628</name>
</gene>
<accession>A0AAP0HFT2</accession>
<comment type="caution">
    <text evidence="2">The sequence shown here is derived from an EMBL/GenBank/DDBJ whole genome shotgun (WGS) entry which is preliminary data.</text>
</comment>